<evidence type="ECO:0000259" key="3">
    <source>
        <dbReference type="Pfam" id="PF10145"/>
    </source>
</evidence>
<dbReference type="HOGENOM" id="CLU_228106_0_0_9"/>
<geneLocation type="plasmid" evidence="4 5">
    <name>pCKL555A</name>
</geneLocation>
<organism evidence="4 5">
    <name type="scientific">Clostridium kluyveri (strain ATCC 8527 / DSM 555 / NBRC 12016 / NCIMB 10680 / K1)</name>
    <dbReference type="NCBI Taxonomy" id="431943"/>
    <lineage>
        <taxon>Bacteria</taxon>
        <taxon>Bacillati</taxon>
        <taxon>Bacillota</taxon>
        <taxon>Clostridia</taxon>
        <taxon>Eubacteriales</taxon>
        <taxon>Clostridiaceae</taxon>
        <taxon>Clostridium</taxon>
    </lineage>
</organism>
<keyword evidence="5" id="KW-1185">Reference proteome</keyword>
<reference evidence="4 5" key="1">
    <citation type="journal article" date="2008" name="Proc. Natl. Acad. Sci. U.S.A.">
        <title>The genome of Clostridium kluyveri, a strict anaerobe with unique metabolic features.</title>
        <authorList>
            <person name="Seedorf H."/>
            <person name="Fricke W.F."/>
            <person name="Veith B."/>
            <person name="Brueggemann H."/>
            <person name="Liesegang H."/>
            <person name="Strittmatter A."/>
            <person name="Miethke M."/>
            <person name="Buckel W."/>
            <person name="Hinderberger J."/>
            <person name="Li F."/>
            <person name="Hagemeier C."/>
            <person name="Thauer R.K."/>
            <person name="Gottschalk G."/>
        </authorList>
    </citation>
    <scope>NUCLEOTIDE SEQUENCE [LARGE SCALE GENOMIC DNA]</scope>
    <source>
        <strain evidence="5">ATCC 8527 / DSM 555 / NCIMB 10680</strain>
        <plasmid evidence="4 5">pCKL555A</plasmid>
    </source>
</reference>
<dbReference type="EMBL" id="CP000674">
    <property type="protein sequence ID" value="ABQ23656.1"/>
    <property type="molecule type" value="Genomic_DNA"/>
</dbReference>
<dbReference type="SUPFAM" id="SSF53955">
    <property type="entry name" value="Lysozyme-like"/>
    <property type="match status" value="1"/>
</dbReference>
<dbReference type="eggNOG" id="COG5283">
    <property type="taxonomic scope" value="Bacteria"/>
</dbReference>
<keyword evidence="1" id="KW-1188">Viral release from host cell</keyword>
<evidence type="ECO:0000313" key="4">
    <source>
        <dbReference type="EMBL" id="ABQ23656.1"/>
    </source>
</evidence>
<feature type="domain" description="Phage tail tape measure protein" evidence="3">
    <location>
        <begin position="255"/>
        <end position="455"/>
    </location>
</feature>
<evidence type="ECO:0000313" key="5">
    <source>
        <dbReference type="Proteomes" id="UP000002411"/>
    </source>
</evidence>
<evidence type="ECO:0000256" key="2">
    <source>
        <dbReference type="SAM" id="Coils"/>
    </source>
</evidence>
<sequence>MPENEDVGSLAVKIAMEDSSFQAGLQNLRRNMSVIDSSFKESVAGLKDWGKNLDSLQSNASALGEKIELQKQIIEKYQQQLEKSKSNLDNNSKAMMDLKSKVDEAKTAWQEAAASEDKNSESTKKLKQTYDELNKQYTDSEQKVRNNAKSIDGYTIQVNNATSKLKGLENQLQETNNKINNFKWASVTSSLEENSKKFESVSVGASKVGDGLLRLSAPLVGVGIAASKIGNDFETSMSQAAGALEKPIAQMGSLRELALKTGQDTQFSATQAGNAITELAKGGLTEAQIKGGALKSTMDLAASSGMELGVSANTVVQAMGAFGLSADQASQAVNALAGAAAASSTDVEPLSQGLAQCSAQAKLVNWSIQDTVAVLGEFADAGVVGSDAGTSLKTMLQRLGAPTDDAATKMESLKINVWDSNGHMKNAAGIAEELQSKMSGLSDAEKQAAMNTIFGSDATRAASILMANGAKGLEKYTNATNDQSAASRLAASQMGETSKSIEQMLGSLETAGIKLQEALAPTIKSVADSVGNLADSFGNLSPGTQKLIVDFAGITLAAGGTLKVFGGLAKSGSNILDFLGKFTGKAAAASAAAGAAATAVEGVAAAEAGAGAAAGVAATGGLGAFAASLGSAALAVGPYVLAIAGVAAAGYGVYKAYKYATDQTIPQVDLFADKVEQTSKRVQLAQGQTSQSFQKQTITISESTQKAVSAYVKLNDSVTKTQQSISVNSEKFTTQTKNTVIKNFTDIVNQSNKLDSEMKTNKIKAFTDMVNNTNNLTAKNKTSIVNQYKQMLSQVGNISEQQKNELVKDFQDTLTKSVGITQQQVNQVKSKYDQMTQMVNAAVDERTQHETKTLQDLFSKSTSITDKEQQTILQSVSQKGEEKKQKISDLENQILTIYQTASNNHRDLSSAEKQLVNQIQTEMEQNAVQTLSKSEVESKVILERLKEYNGSITLQQASDTIQNAEKARQGSVKAANDKYNETVAAIIQERDGAHSISADQADKMIAEAERQRKDSVQKANDLKEGVVEKVKGMNHDVEENINTSTGNMLSPWEKLTENIKKKWEGLKTWFTNNPIVAAVKAISGASNTGILGNILGGFAEGTDYAPPGWHWVGEEGPELFNFAGGEQVINAKDSKDIMEQMQNGGKTKTASTTTSTATQMKSTEQYAENLNTSLGTGITNSINDVVAPLNELITKLNTLMTNFATQYTEYGEQNVKNLGDGITQSQGTATAPLNALTEKLGNNLDAFSTSASKYGVQTSNNIGDGITDNSDAVINAGNNITDTLDASLTKFVSDSGDYGINTDTNISNGITSNLNMVTGAVEDMADTLNSNLTAFASDALNYGLDSDTSIGNGITNNLNAVIGAQSNLTDTLDKNLDTFASNSINYGLNTDTNIGSGISNNANAVINAQNNVTTTLGNNLTAFASAATQYGQSTDTSIANGITNTAGNVTGAGNNLTSTLGNNFNTFAQGCTQYGTGVTNSIAEGMRSAEANAVSIAKELTQKIIEALTGPDGFDIHSPSRKTTWIGEMAIEGLINGLDSQDALAFFQNKIGSAISGVGGNVTNWLSAALAITGTPMNWLPGLERLVQAESGGDPMAVNPQSVNGEHASGLLQTLYSTFESYRLPSLPDNMFNPIADAAAAIEYIKATYGSVYNTPLFTSGGAYVGYETGTDNATAGVHPVAENGFEIVMNKTLGLFSGGETVLNNSDSTELLNSIGALSSGSTTLGADIVKNIASGITSNMDVLKNAIQGLTGTVSQDLDTGLAKAATSESDFMQLLADTMNQNSDKPAEVTKKVADLVSQRVNAIKDNLAAQVKDLNNQLYNLGQQEDVSLRGVKGADKYAIQDEYEAKKKTIKDEIALRKEQADKEIDEIQKIGKMSKEQIQEEIDAKKQAVTDIDKLNDVLVKSIERKLNAEKEAAIESANLKAKEEKLTKDQLSNLLEYVNNYYAEKLDKDAIAAQAEQLITSKSQDTIINLLSQYGNLYEDSGLTLGQRLTTGVKSWTDLIPGIVGNAMQNVQAEVQTAAVNVQSTLGNIMQNISTVGAAGAQLAGVDTSSFDDIFSKWKDSGMGSLDIEEDPVQKIEDKYKDAFNEIELEMIKLGKDTYSTTEELEKQQDTIDLQNKKLSEMQKEYKEVVNAVGSTDDSAIQLEKDIASLTVEIENSTKKLQQDTITNEYQSAIDSIDDAISKLDVDTKSLSDELDKQNNIYDENMKKLSFMKEEYSELVKIFGENSDAALGLGEDIKDLTSTITGNVTEARQNISDGIDDFTAKVKDALKEMYTQQQQDFEDSINSQLEDLDTWKDTSIDNINSVYDAKIKALETQTEAEDRAATDAEELANINSLQESIDYEHNEYNKQQLQKQLDTAITDRNKRLHEQEIEDQKAALEVEKQNQLDSLDTIYEAKKKDLEKQLQDIKDFYAKKLDATNLEAEAEKMVMEGNQEEIIEILKSYSSDYESAGKTLGEKLFEGFRSKIEGITDMISNITAQINAARDEAIQIAQDSIVSDYVSVTAPTYPGTPRQVSGSQTIVNNITYNSPTVLSPSEQNRQVDSMLTKIAFSI</sequence>
<dbReference type="Proteomes" id="UP000002411">
    <property type="component" value="Plasmid pCKL555A"/>
</dbReference>
<name>A5F9L0_CLOK5</name>
<dbReference type="Gene3D" id="1.10.287.1490">
    <property type="match status" value="1"/>
</dbReference>
<dbReference type="InterPro" id="IPR010090">
    <property type="entry name" value="Phage_tape_meas"/>
</dbReference>
<feature type="coiled-coil region" evidence="2">
    <location>
        <begin position="1801"/>
        <end position="1828"/>
    </location>
</feature>
<dbReference type="KEGG" id="ckl:CKL_4057"/>
<feature type="coiled-coil region" evidence="2">
    <location>
        <begin position="2112"/>
        <end position="2167"/>
    </location>
</feature>
<feature type="coiled-coil region" evidence="2">
    <location>
        <begin position="998"/>
        <end position="1025"/>
    </location>
</feature>
<feature type="coiled-coil region" evidence="2">
    <location>
        <begin position="60"/>
        <end position="94"/>
    </location>
</feature>
<evidence type="ECO:0000256" key="1">
    <source>
        <dbReference type="ARBA" id="ARBA00022612"/>
    </source>
</evidence>
<dbReference type="eggNOG" id="COG1340">
    <property type="taxonomic scope" value="Bacteria"/>
</dbReference>
<feature type="coiled-coil region" evidence="2">
    <location>
        <begin position="1856"/>
        <end position="1941"/>
    </location>
</feature>
<keyword evidence="4" id="KW-0614">Plasmid</keyword>
<dbReference type="NCBIfam" id="TIGR01760">
    <property type="entry name" value="tape_meas_TP901"/>
    <property type="match status" value="1"/>
</dbReference>
<dbReference type="eggNOG" id="COG3953">
    <property type="taxonomic scope" value="Bacteria"/>
</dbReference>
<proteinExistence type="predicted"/>
<dbReference type="InterPro" id="IPR023346">
    <property type="entry name" value="Lysozyme-like_dom_sf"/>
</dbReference>
<keyword evidence="2" id="KW-0175">Coiled coil</keyword>
<accession>A5F9L0</accession>
<dbReference type="PANTHER" id="PTHR37813:SF1">
    <property type="entry name" value="FELS-2 PROPHAGE PROTEIN"/>
    <property type="match status" value="1"/>
</dbReference>
<protein>
    <submittedName>
        <fullName evidence="4">Phage related protein</fullName>
    </submittedName>
</protein>
<feature type="coiled-coil region" evidence="2">
    <location>
        <begin position="123"/>
        <end position="185"/>
    </location>
</feature>
<gene>
    <name evidence="4" type="ordered locus">CKL_4057</name>
</gene>
<dbReference type="RefSeq" id="WP_011930403.1">
    <property type="nucleotide sequence ID" value="NC_009466.1"/>
</dbReference>
<dbReference type="PANTHER" id="PTHR37813">
    <property type="entry name" value="FELS-2 PROPHAGE PROTEIN"/>
    <property type="match status" value="1"/>
</dbReference>
<dbReference type="SUPFAM" id="SSF57997">
    <property type="entry name" value="Tropomyosin"/>
    <property type="match status" value="1"/>
</dbReference>
<dbReference type="Pfam" id="PF10145">
    <property type="entry name" value="PhageMin_Tail"/>
    <property type="match status" value="1"/>
</dbReference>